<protein>
    <submittedName>
        <fullName evidence="1">Uncharacterized protein</fullName>
    </submittedName>
</protein>
<dbReference type="Proteomes" id="UP000266723">
    <property type="component" value="Unassembled WGS sequence"/>
</dbReference>
<dbReference type="EMBL" id="QGKV02001556">
    <property type="protein sequence ID" value="KAF3520672.1"/>
    <property type="molecule type" value="Genomic_DNA"/>
</dbReference>
<sequence length="53" mass="6048">MSVKLTKSSGVSAKRRLLSVDKVWLWRGILELILNYGFELKDSDIRSSDVHSL</sequence>
<name>A0ABQ7B2Y8_BRACR</name>
<evidence type="ECO:0000313" key="1">
    <source>
        <dbReference type="EMBL" id="KAF3520672.1"/>
    </source>
</evidence>
<keyword evidence="2" id="KW-1185">Reference proteome</keyword>
<evidence type="ECO:0000313" key="2">
    <source>
        <dbReference type="Proteomes" id="UP000266723"/>
    </source>
</evidence>
<proteinExistence type="predicted"/>
<comment type="caution">
    <text evidence="1">The sequence shown here is derived from an EMBL/GenBank/DDBJ whole genome shotgun (WGS) entry which is preliminary data.</text>
</comment>
<gene>
    <name evidence="1" type="ORF">DY000_02062006</name>
</gene>
<reference evidence="1 2" key="1">
    <citation type="journal article" date="2020" name="BMC Genomics">
        <title>Intraspecific diversification of the crop wild relative Brassica cretica Lam. using demographic model selection.</title>
        <authorList>
            <person name="Kioukis A."/>
            <person name="Michalopoulou V.A."/>
            <person name="Briers L."/>
            <person name="Pirintsos S."/>
            <person name="Studholme D.J."/>
            <person name="Pavlidis P."/>
            <person name="Sarris P.F."/>
        </authorList>
    </citation>
    <scope>NUCLEOTIDE SEQUENCE [LARGE SCALE GENOMIC DNA]</scope>
    <source>
        <strain evidence="2">cv. PFS-1207/04</strain>
    </source>
</reference>
<accession>A0ABQ7B2Y8</accession>
<organism evidence="1 2">
    <name type="scientific">Brassica cretica</name>
    <name type="common">Mustard</name>
    <dbReference type="NCBI Taxonomy" id="69181"/>
    <lineage>
        <taxon>Eukaryota</taxon>
        <taxon>Viridiplantae</taxon>
        <taxon>Streptophyta</taxon>
        <taxon>Embryophyta</taxon>
        <taxon>Tracheophyta</taxon>
        <taxon>Spermatophyta</taxon>
        <taxon>Magnoliopsida</taxon>
        <taxon>eudicotyledons</taxon>
        <taxon>Gunneridae</taxon>
        <taxon>Pentapetalae</taxon>
        <taxon>rosids</taxon>
        <taxon>malvids</taxon>
        <taxon>Brassicales</taxon>
        <taxon>Brassicaceae</taxon>
        <taxon>Brassiceae</taxon>
        <taxon>Brassica</taxon>
    </lineage>
</organism>